<name>A0A0F9BJC2_9ZZZZ</name>
<dbReference type="InterPro" id="IPR036291">
    <property type="entry name" value="NAD(P)-bd_dom_sf"/>
</dbReference>
<feature type="domain" description="NAD(P)-binding" evidence="1">
    <location>
        <begin position="1"/>
        <end position="215"/>
    </location>
</feature>
<dbReference type="InterPro" id="IPR016040">
    <property type="entry name" value="NAD(P)-bd_dom"/>
</dbReference>
<dbReference type="EMBL" id="LAZR01051754">
    <property type="protein sequence ID" value="KKK84486.1"/>
    <property type="molecule type" value="Genomic_DNA"/>
</dbReference>
<organism evidence="2">
    <name type="scientific">marine sediment metagenome</name>
    <dbReference type="NCBI Taxonomy" id="412755"/>
    <lineage>
        <taxon>unclassified sequences</taxon>
        <taxon>metagenomes</taxon>
        <taxon>ecological metagenomes</taxon>
    </lineage>
</organism>
<gene>
    <name evidence="2" type="ORF">LCGC14_2782840</name>
</gene>
<sequence>MNVNINGTINLLEAVRNYNQEAVVHICGSSEAYGHNTNNPTKETEPYAPLSPYALSKVCQEQAGMMYNRVYGLKTVMSRAFTHTAKRRGDVFFVSSFAKQIAKIEKGLQEPMVQVGNMESKLTIMNVRDCVEAYWLLTEKGKYGEVYNIGGKELWEVRNVLIELVKLSNKSDIKYNVDRKLWRIKDVNIQIPDVSKFKKISGWEPKISVKDTIKEVLEYWRKRIK</sequence>
<dbReference type="PANTHER" id="PTHR43000">
    <property type="entry name" value="DTDP-D-GLUCOSE 4,6-DEHYDRATASE-RELATED"/>
    <property type="match status" value="1"/>
</dbReference>
<protein>
    <recommendedName>
        <fullName evidence="1">NAD(P)-binding domain-containing protein</fullName>
    </recommendedName>
</protein>
<feature type="non-terminal residue" evidence="2">
    <location>
        <position position="1"/>
    </location>
</feature>
<dbReference type="Gene3D" id="3.40.50.720">
    <property type="entry name" value="NAD(P)-binding Rossmann-like Domain"/>
    <property type="match status" value="1"/>
</dbReference>
<evidence type="ECO:0000259" key="1">
    <source>
        <dbReference type="Pfam" id="PF16363"/>
    </source>
</evidence>
<reference evidence="2" key="1">
    <citation type="journal article" date="2015" name="Nature">
        <title>Complex archaea that bridge the gap between prokaryotes and eukaryotes.</title>
        <authorList>
            <person name="Spang A."/>
            <person name="Saw J.H."/>
            <person name="Jorgensen S.L."/>
            <person name="Zaremba-Niedzwiedzka K."/>
            <person name="Martijn J."/>
            <person name="Lind A.E."/>
            <person name="van Eijk R."/>
            <person name="Schleper C."/>
            <person name="Guy L."/>
            <person name="Ettema T.J."/>
        </authorList>
    </citation>
    <scope>NUCLEOTIDE SEQUENCE</scope>
</reference>
<proteinExistence type="predicted"/>
<dbReference type="AlphaFoldDB" id="A0A0F9BJC2"/>
<evidence type="ECO:0000313" key="2">
    <source>
        <dbReference type="EMBL" id="KKK84486.1"/>
    </source>
</evidence>
<dbReference type="Gene3D" id="3.90.25.10">
    <property type="entry name" value="UDP-galactose 4-epimerase, domain 1"/>
    <property type="match status" value="1"/>
</dbReference>
<dbReference type="SUPFAM" id="SSF51735">
    <property type="entry name" value="NAD(P)-binding Rossmann-fold domains"/>
    <property type="match status" value="1"/>
</dbReference>
<dbReference type="Pfam" id="PF16363">
    <property type="entry name" value="GDP_Man_Dehyd"/>
    <property type="match status" value="1"/>
</dbReference>
<accession>A0A0F9BJC2</accession>
<comment type="caution">
    <text evidence="2">The sequence shown here is derived from an EMBL/GenBank/DDBJ whole genome shotgun (WGS) entry which is preliminary data.</text>
</comment>